<proteinExistence type="inferred from homology"/>
<dbReference type="InterPro" id="IPR035906">
    <property type="entry name" value="MetI-like_sf"/>
</dbReference>
<feature type="transmembrane region" description="Helical" evidence="8">
    <location>
        <begin position="244"/>
        <end position="267"/>
    </location>
</feature>
<gene>
    <name evidence="10" type="ORF">ANDO2_1069</name>
</gene>
<feature type="domain" description="ABC transmembrane type-1" evidence="9">
    <location>
        <begin position="61"/>
        <end position="267"/>
    </location>
</feature>
<keyword evidence="5 8" id="KW-0812">Transmembrane</keyword>
<dbReference type="SUPFAM" id="SSF161098">
    <property type="entry name" value="MetI-like"/>
    <property type="match status" value="1"/>
</dbReference>
<dbReference type="PANTHER" id="PTHR42929:SF5">
    <property type="entry name" value="ABC TRANSPORTER PERMEASE PROTEIN"/>
    <property type="match status" value="1"/>
</dbReference>
<evidence type="ECO:0000256" key="3">
    <source>
        <dbReference type="ARBA" id="ARBA00022448"/>
    </source>
</evidence>
<protein>
    <submittedName>
        <fullName evidence="10">Putrescine transport system permease protein PotH (TC 3.A.1.11.2)</fullName>
    </submittedName>
</protein>
<evidence type="ECO:0000259" key="9">
    <source>
        <dbReference type="PROSITE" id="PS50928"/>
    </source>
</evidence>
<feature type="transmembrane region" description="Helical" evidence="8">
    <location>
        <begin position="60"/>
        <end position="84"/>
    </location>
</feature>
<keyword evidence="6 8" id="KW-1133">Transmembrane helix</keyword>
<dbReference type="InterPro" id="IPR000515">
    <property type="entry name" value="MetI-like"/>
</dbReference>
<keyword evidence="7 8" id="KW-0472">Membrane</keyword>
<evidence type="ECO:0000256" key="7">
    <source>
        <dbReference type="ARBA" id="ARBA00023136"/>
    </source>
</evidence>
<organism evidence="10">
    <name type="scientific">plant metagenome</name>
    <dbReference type="NCBI Taxonomy" id="1297885"/>
    <lineage>
        <taxon>unclassified sequences</taxon>
        <taxon>metagenomes</taxon>
        <taxon>organismal metagenomes</taxon>
    </lineage>
</organism>
<dbReference type="Pfam" id="PF00528">
    <property type="entry name" value="BPD_transp_1"/>
    <property type="match status" value="1"/>
</dbReference>
<feature type="transmembrane region" description="Helical" evidence="8">
    <location>
        <begin position="96"/>
        <end position="119"/>
    </location>
</feature>
<evidence type="ECO:0000256" key="5">
    <source>
        <dbReference type="ARBA" id="ARBA00022692"/>
    </source>
</evidence>
<keyword evidence="3" id="KW-0813">Transport</keyword>
<comment type="subcellular location">
    <subcellularLocation>
        <location evidence="1">Cell membrane</location>
        <topology evidence="1">Multi-pass membrane protein</topology>
    </subcellularLocation>
</comment>
<keyword evidence="4" id="KW-1003">Cell membrane</keyword>
<evidence type="ECO:0000256" key="1">
    <source>
        <dbReference type="ARBA" id="ARBA00004651"/>
    </source>
</evidence>
<accession>A0A484NVE2</accession>
<dbReference type="GO" id="GO:0055085">
    <property type="term" value="P:transmembrane transport"/>
    <property type="evidence" value="ECO:0007669"/>
    <property type="project" value="InterPro"/>
</dbReference>
<dbReference type="CDD" id="cd06261">
    <property type="entry name" value="TM_PBP2"/>
    <property type="match status" value="1"/>
</dbReference>
<dbReference type="GO" id="GO:0005886">
    <property type="term" value="C:plasma membrane"/>
    <property type="evidence" value="ECO:0007669"/>
    <property type="project" value="UniProtKB-SubCell"/>
</dbReference>
<evidence type="ECO:0000313" key="10">
    <source>
        <dbReference type="EMBL" id="VFR17542.1"/>
    </source>
</evidence>
<evidence type="ECO:0000256" key="8">
    <source>
        <dbReference type="SAM" id="Phobius"/>
    </source>
</evidence>
<evidence type="ECO:0000256" key="6">
    <source>
        <dbReference type="ARBA" id="ARBA00022989"/>
    </source>
</evidence>
<evidence type="ECO:0000256" key="2">
    <source>
        <dbReference type="ARBA" id="ARBA00007069"/>
    </source>
</evidence>
<dbReference type="AlphaFoldDB" id="A0A484NVE2"/>
<dbReference type="PROSITE" id="PS50928">
    <property type="entry name" value="ABC_TM1"/>
    <property type="match status" value="1"/>
</dbReference>
<evidence type="ECO:0000256" key="4">
    <source>
        <dbReference type="ARBA" id="ARBA00022475"/>
    </source>
</evidence>
<name>A0A484NVE2_9ZZZZ</name>
<sequence>MLMREKSIAPYGMLSPAFVFYGLLLAVPLLSTFALSLQVTGGSGGGNYLEVLADSYFRDVFLRTFVLSISVTAICVLLGTPQAIILSRMADPWRGLFLVVILGPFLISVVVRTLGWAMLLGSNGPGSLFLQAVELASGPTSLLYSMPGMVIALVHVLVPFVVISVWVSLQKCDPDVERAGASLGASEITILTRLILPQIVPGIVSGSIIVFSLSATAFATPAIIGGRRLKVAATAIYDEFLSTLNWPLGAAIAMLLLAANLLILAAYNRLLRVRSREEKAVAIFKPEERLE</sequence>
<feature type="transmembrane region" description="Helical" evidence="8">
    <location>
        <begin position="199"/>
        <end position="224"/>
    </location>
</feature>
<dbReference type="PANTHER" id="PTHR42929">
    <property type="entry name" value="INNER MEMBRANE ABC TRANSPORTER PERMEASE PROTEIN YDCU-RELATED-RELATED"/>
    <property type="match status" value="1"/>
</dbReference>
<comment type="similarity">
    <text evidence="2">Belongs to the binding-protein-dependent transport system permease family. CysTW subfamily.</text>
</comment>
<reference evidence="10" key="1">
    <citation type="submission" date="2019-03" db="EMBL/GenBank/DDBJ databases">
        <authorList>
            <person name="Danneels B."/>
        </authorList>
    </citation>
    <scope>NUCLEOTIDE SEQUENCE</scope>
</reference>
<feature type="transmembrane region" description="Helical" evidence="8">
    <location>
        <begin position="149"/>
        <end position="169"/>
    </location>
</feature>
<dbReference type="Gene3D" id="1.10.3720.10">
    <property type="entry name" value="MetI-like"/>
    <property type="match status" value="1"/>
</dbReference>
<dbReference type="EMBL" id="CAADIB010000001">
    <property type="protein sequence ID" value="VFR17542.1"/>
    <property type="molecule type" value="Genomic_DNA"/>
</dbReference>